<proteinExistence type="predicted"/>
<reference evidence="2" key="1">
    <citation type="journal article" date="2016" name="Proc. Natl. Acad. Sci. U.S.A.">
        <title>Chromosome-level assembly of Arabidopsis thaliana Ler reveals the extent of translocation and inversion polymorphisms.</title>
        <authorList>
            <person name="Zapata L."/>
            <person name="Ding J."/>
            <person name="Willing E.M."/>
            <person name="Hartwig B."/>
            <person name="Bezdan D."/>
            <person name="Jiao W.B."/>
            <person name="Patel V."/>
            <person name="Velikkakam James G."/>
            <person name="Koornneef M."/>
            <person name="Ossowski S."/>
            <person name="Schneeberger K."/>
        </authorList>
    </citation>
    <scope>NUCLEOTIDE SEQUENCE [LARGE SCALE GENOMIC DNA]</scope>
    <source>
        <strain evidence="2">cv. Landsberg erecta</strain>
    </source>
</reference>
<evidence type="ECO:0000313" key="1">
    <source>
        <dbReference type="EMBL" id="OAP12942.1"/>
    </source>
</evidence>
<dbReference type="AlphaFoldDB" id="A0A178W792"/>
<dbReference type="Proteomes" id="UP000078284">
    <property type="component" value="Chromosome 1"/>
</dbReference>
<sequence length="103" mass="11739">MKTSLRRKLPSSSVGGNFIQILHKAFTPTILQLYISPFANDHRKKLLDLSLLTGNLTPVDQTRNILQRVIKHDENSKSSYFDSINRNNLIESPKVEPTLLTIH</sequence>
<gene>
    <name evidence="1" type="ordered locus">AXX17_At1g35800</name>
</gene>
<comment type="caution">
    <text evidence="1">The sequence shown here is derived from an EMBL/GenBank/DDBJ whole genome shotgun (WGS) entry which is preliminary data.</text>
</comment>
<accession>A0A178W792</accession>
<evidence type="ECO:0000313" key="2">
    <source>
        <dbReference type="Proteomes" id="UP000078284"/>
    </source>
</evidence>
<dbReference type="EMBL" id="LUHQ01000001">
    <property type="protein sequence ID" value="OAP12942.1"/>
    <property type="molecule type" value="Genomic_DNA"/>
</dbReference>
<protein>
    <submittedName>
        <fullName evidence="1">Uncharacterized protein</fullName>
    </submittedName>
</protein>
<name>A0A178W792_ARATH</name>
<organism evidence="1 2">
    <name type="scientific">Arabidopsis thaliana</name>
    <name type="common">Mouse-ear cress</name>
    <dbReference type="NCBI Taxonomy" id="3702"/>
    <lineage>
        <taxon>Eukaryota</taxon>
        <taxon>Viridiplantae</taxon>
        <taxon>Streptophyta</taxon>
        <taxon>Embryophyta</taxon>
        <taxon>Tracheophyta</taxon>
        <taxon>Spermatophyta</taxon>
        <taxon>Magnoliopsida</taxon>
        <taxon>eudicotyledons</taxon>
        <taxon>Gunneridae</taxon>
        <taxon>Pentapetalae</taxon>
        <taxon>rosids</taxon>
        <taxon>malvids</taxon>
        <taxon>Brassicales</taxon>
        <taxon>Brassicaceae</taxon>
        <taxon>Camelineae</taxon>
        <taxon>Arabidopsis</taxon>
    </lineage>
</organism>